<keyword evidence="2 6" id="KW-0813">Transport</keyword>
<keyword evidence="3 6" id="KW-0375">Hydrogen ion transport</keyword>
<dbReference type="HAMAP" id="MF_00314">
    <property type="entry name" value="ATP_synth_C_arch"/>
    <property type="match status" value="1"/>
</dbReference>
<sequence>MDISLLNTLKDLLNFVDNPFLLLIVASAVIIILVVIVWITKMVIDLAPYAYVNARVRSREGKLLDKSKISELLEAGSLEEILGLLGDTEYSKYLSDIKDEIDLEKALNQYLAETYEFLYNISPEKAKKVLKIMMIKFDIKNIKTLIRAKKLGLSPEETLKLLVPIGTLSKKLKELSEMESVEEIIRGLEGTEYFKILQNASNTKEMELLLDKYYLELLRNALMTEGKEEDIFKEFFGTLIDVELLKVLLRAKVDNISAEELSKYLTSGYELPEWKLKELAGAEGIEGVIGGLEGTSYYQILSDALDEYQRTKSIYVFEKVLDKLILEKGRALSLRKPFGVGPIIGLIVGKELEIKNLKIIIKGKLENLKAEEIRSLLVQVK</sequence>
<feature type="transmembrane region" description="Helical" evidence="7">
    <location>
        <begin position="20"/>
        <end position="39"/>
    </location>
</feature>
<dbReference type="GO" id="GO:0042777">
    <property type="term" value="P:proton motive force-driven plasma membrane ATP synthesis"/>
    <property type="evidence" value="ECO:0007669"/>
    <property type="project" value="UniProtKB-UniRule"/>
</dbReference>
<keyword evidence="4 6" id="KW-0406">Ion transport</keyword>
<dbReference type="Pfam" id="PF01992">
    <property type="entry name" value="vATP-synt_AC39"/>
    <property type="match status" value="1"/>
</dbReference>
<evidence type="ECO:0000313" key="8">
    <source>
        <dbReference type="EMBL" id="ADG13118.1"/>
    </source>
</evidence>
<dbReference type="InterPro" id="IPR014272">
    <property type="entry name" value="ATPase_V0-cplx_csu"/>
</dbReference>
<dbReference type="NCBIfam" id="NF002267">
    <property type="entry name" value="PRK01198.1-3"/>
    <property type="match status" value="1"/>
</dbReference>
<dbReference type="InterPro" id="IPR035067">
    <property type="entry name" value="V-type_ATPase_csu/dsu"/>
</dbReference>
<evidence type="ECO:0000256" key="6">
    <source>
        <dbReference type="HAMAP-Rule" id="MF_00314"/>
    </source>
</evidence>
<dbReference type="Proteomes" id="UP000002061">
    <property type="component" value="Chromosome"/>
</dbReference>
<keyword evidence="6 7" id="KW-0472">Membrane</keyword>
<dbReference type="NCBIfam" id="TIGR02923">
    <property type="entry name" value="AhaC"/>
    <property type="match status" value="1"/>
</dbReference>
<proteinExistence type="inferred from homology"/>
<dbReference type="OrthoDB" id="4272at2157"/>
<dbReference type="SUPFAM" id="SSF103486">
    <property type="entry name" value="V-type ATP synthase subunit C"/>
    <property type="match status" value="1"/>
</dbReference>
<keyword evidence="9" id="KW-1185">Reference proteome</keyword>
<dbReference type="GeneID" id="9131453"/>
<dbReference type="eggNOG" id="arCOG02459">
    <property type="taxonomic scope" value="Archaea"/>
</dbReference>
<dbReference type="GO" id="GO:0033179">
    <property type="term" value="C:proton-transporting V-type ATPase, V0 domain"/>
    <property type="evidence" value="ECO:0007669"/>
    <property type="project" value="InterPro"/>
</dbReference>
<evidence type="ECO:0000256" key="5">
    <source>
        <dbReference type="ARBA" id="ARBA00023310"/>
    </source>
</evidence>
<evidence type="ECO:0000256" key="1">
    <source>
        <dbReference type="ARBA" id="ARBA00006709"/>
    </source>
</evidence>
<dbReference type="HOGENOM" id="CLU_059311_0_0_2"/>
<dbReference type="InterPro" id="IPR002843">
    <property type="entry name" value="ATPase_V0-cplx_csu/dsu"/>
</dbReference>
<dbReference type="Gene3D" id="1.10.132.50">
    <property type="entry name" value="ATP synthase (C/AC39) subunit, domain 3"/>
    <property type="match status" value="1"/>
</dbReference>
<dbReference type="STRING" id="573063.Metin_0448"/>
<gene>
    <name evidence="6" type="primary">atpC</name>
    <name evidence="8" type="ordered locus">Metin_0448</name>
</gene>
<reference evidence="8" key="1">
    <citation type="submission" date="2010-04" db="EMBL/GenBank/DDBJ databases">
        <title>Complete sequence of Methanocaldococcus infernus ME.</title>
        <authorList>
            <consortium name="US DOE Joint Genome Institute"/>
            <person name="Lucas S."/>
            <person name="Copeland A."/>
            <person name="Lapidus A."/>
            <person name="Cheng J.-F."/>
            <person name="Bruce D."/>
            <person name="Goodwin L."/>
            <person name="Pitluck S."/>
            <person name="Munk A.C."/>
            <person name="Detter J.C."/>
            <person name="Han C."/>
            <person name="Tapia R."/>
            <person name="Land M."/>
            <person name="Hauser L."/>
            <person name="Kyrpides N."/>
            <person name="Mikhailova N."/>
            <person name="Sieprawska-Lupa M."/>
            <person name="Whitman W.B."/>
            <person name="Woyke T."/>
        </authorList>
    </citation>
    <scope>NUCLEOTIDE SEQUENCE [LARGE SCALE GENOMIC DNA]</scope>
    <source>
        <strain evidence="8">ME</strain>
    </source>
</reference>
<dbReference type="Gene3D" id="1.20.1690.10">
    <property type="entry name" value="V-type ATP synthase subunit C domain"/>
    <property type="match status" value="2"/>
</dbReference>
<dbReference type="RefSeq" id="WP_013099864.1">
    <property type="nucleotide sequence ID" value="NC_014122.1"/>
</dbReference>
<dbReference type="KEGG" id="mif:Metin_0448"/>
<evidence type="ECO:0000256" key="3">
    <source>
        <dbReference type="ARBA" id="ARBA00022781"/>
    </source>
</evidence>
<dbReference type="PANTHER" id="PTHR38682">
    <property type="entry name" value="V-TYPE ATP SYNTHASE SUBUNIT C"/>
    <property type="match status" value="1"/>
</dbReference>
<dbReference type="InterPro" id="IPR050873">
    <property type="entry name" value="V-ATPase_V0D/AC39_subunit"/>
</dbReference>
<organism evidence="8 9">
    <name type="scientific">Methanocaldococcus infernus (strain DSM 11812 / JCM 15783 / ME)</name>
    <dbReference type="NCBI Taxonomy" id="573063"/>
    <lineage>
        <taxon>Archaea</taxon>
        <taxon>Methanobacteriati</taxon>
        <taxon>Methanobacteriota</taxon>
        <taxon>Methanomada group</taxon>
        <taxon>Methanococci</taxon>
        <taxon>Methanococcales</taxon>
        <taxon>Methanocaldococcaceae</taxon>
        <taxon>Methanocaldococcus</taxon>
    </lineage>
</organism>
<dbReference type="GO" id="GO:0005524">
    <property type="term" value="F:ATP binding"/>
    <property type="evidence" value="ECO:0007669"/>
    <property type="project" value="UniProtKB-UniRule"/>
</dbReference>
<comment type="similarity">
    <text evidence="1 6">Belongs to the V-ATPase V0D/AC39 subunit family.</text>
</comment>
<comment type="subcellular location">
    <subcellularLocation>
        <location evidence="6">Cell membrane</location>
        <topology evidence="6">Peripheral membrane protein</topology>
    </subcellularLocation>
</comment>
<dbReference type="GO" id="GO:0046933">
    <property type="term" value="F:proton-transporting ATP synthase activity, rotational mechanism"/>
    <property type="evidence" value="ECO:0007669"/>
    <property type="project" value="UniProtKB-UniRule"/>
</dbReference>
<evidence type="ECO:0000256" key="4">
    <source>
        <dbReference type="ARBA" id="ARBA00023065"/>
    </source>
</evidence>
<accession>D5VRB5</accession>
<evidence type="ECO:0000313" key="9">
    <source>
        <dbReference type="Proteomes" id="UP000002061"/>
    </source>
</evidence>
<comment type="subunit">
    <text evidence="6">Has multiple subunits with at least A(3), B(3), C, D, E, F, H, I and proteolipid K(x).</text>
</comment>
<protein>
    <recommendedName>
        <fullName evidence="6">A-type ATP synthase subunit C</fullName>
    </recommendedName>
</protein>
<evidence type="ECO:0000256" key="2">
    <source>
        <dbReference type="ARBA" id="ARBA00022448"/>
    </source>
</evidence>
<keyword evidence="5 6" id="KW-0066">ATP synthesis</keyword>
<keyword evidence="6" id="KW-1003">Cell membrane</keyword>
<dbReference type="InterPro" id="IPR036079">
    <property type="entry name" value="ATPase_csu/dsu_sf"/>
</dbReference>
<evidence type="ECO:0000256" key="7">
    <source>
        <dbReference type="SAM" id="Phobius"/>
    </source>
</evidence>
<keyword evidence="7" id="KW-0812">Transmembrane</keyword>
<dbReference type="AlphaFoldDB" id="D5VRB5"/>
<dbReference type="GO" id="GO:0005886">
    <property type="term" value="C:plasma membrane"/>
    <property type="evidence" value="ECO:0007669"/>
    <property type="project" value="UniProtKB-SubCell"/>
</dbReference>
<comment type="function">
    <text evidence="6">Component of the A-type ATP synthase that produces ATP from ADP in the presence of a proton gradient across the membrane.</text>
</comment>
<dbReference type="InterPro" id="IPR044911">
    <property type="entry name" value="V-type_ATPase_csu/dsu_dom_3"/>
</dbReference>
<dbReference type="EMBL" id="CP002009">
    <property type="protein sequence ID" value="ADG13118.1"/>
    <property type="molecule type" value="Genomic_DNA"/>
</dbReference>
<keyword evidence="7" id="KW-1133">Transmembrane helix</keyword>
<name>D5VRB5_METIM</name>
<dbReference type="GO" id="GO:0046961">
    <property type="term" value="F:proton-transporting ATPase activity, rotational mechanism"/>
    <property type="evidence" value="ECO:0007669"/>
    <property type="project" value="InterPro"/>
</dbReference>
<dbReference type="PANTHER" id="PTHR38682:SF1">
    <property type="entry name" value="V-TYPE ATP SYNTHASE SUBUNIT C"/>
    <property type="match status" value="1"/>
</dbReference>